<accession>A0A417ZB67</accession>
<protein>
    <submittedName>
        <fullName evidence="2">DUF2550 family protein</fullName>
    </submittedName>
</protein>
<evidence type="ECO:0000313" key="3">
    <source>
        <dbReference type="Proteomes" id="UP000285376"/>
    </source>
</evidence>
<evidence type="ECO:0000313" key="2">
    <source>
        <dbReference type="EMBL" id="RHW47898.1"/>
    </source>
</evidence>
<evidence type="ECO:0000256" key="1">
    <source>
        <dbReference type="SAM" id="Phobius"/>
    </source>
</evidence>
<reference evidence="2 3" key="1">
    <citation type="submission" date="2018-08" db="EMBL/GenBank/DDBJ databases">
        <title>Whole genome sequence analysis of Dermacoccus abyssi bacteria isolated from Deep Mariana trench Micromonospora spp reveals genes involved in the environmental adaptation and production of secondary metabolites.</title>
        <authorList>
            <person name="Abdel-Mageed W.M."/>
            <person name="Lehri B."/>
            <person name="Nouioui I."/>
            <person name="Goodfellow I."/>
            <person name="Jaspars M."/>
            <person name="Karlyshev A."/>
        </authorList>
    </citation>
    <scope>NUCLEOTIDE SEQUENCE [LARGE SCALE GENOMIC DNA]</scope>
    <source>
        <strain evidence="2 3">MT1.1</strain>
    </source>
</reference>
<keyword evidence="1" id="KW-0472">Membrane</keyword>
<dbReference type="AlphaFoldDB" id="A0A417ZB67"/>
<name>A0A417ZB67_9MICO</name>
<dbReference type="RefSeq" id="WP_118912104.1">
    <property type="nucleotide sequence ID" value="NZ_CBCRVH010000001.1"/>
</dbReference>
<keyword evidence="1" id="KW-1133">Transmembrane helix</keyword>
<feature type="transmembrane region" description="Helical" evidence="1">
    <location>
        <begin position="6"/>
        <end position="25"/>
    </location>
</feature>
<proteinExistence type="predicted"/>
<dbReference type="InterPro" id="IPR019675">
    <property type="entry name" value="DUF2550"/>
</dbReference>
<dbReference type="Pfam" id="PF10739">
    <property type="entry name" value="DUF2550"/>
    <property type="match status" value="1"/>
</dbReference>
<dbReference type="Proteomes" id="UP000285376">
    <property type="component" value="Unassembled WGS sequence"/>
</dbReference>
<sequence>MSDALTAGEIVLALAVIALLVRLGAMVYRTRSLSREGNLAVMATRYPNGSWRTGMVRYRPDRLEWFTFRTLRLTPERIWKRGEFVLGSRNALDSSELPRAMTGDAVAVDVECAVERFSIAMAPADYTALRSWSESAPPGLRSQGY</sequence>
<dbReference type="EMBL" id="QWLM01000001">
    <property type="protein sequence ID" value="RHW47898.1"/>
    <property type="molecule type" value="Genomic_DNA"/>
</dbReference>
<comment type="caution">
    <text evidence="2">The sequence shown here is derived from an EMBL/GenBank/DDBJ whole genome shotgun (WGS) entry which is preliminary data.</text>
</comment>
<keyword evidence="1" id="KW-0812">Transmembrane</keyword>
<organism evidence="2 3">
    <name type="scientific">Dermacoccus abyssi</name>
    <dbReference type="NCBI Taxonomy" id="322596"/>
    <lineage>
        <taxon>Bacteria</taxon>
        <taxon>Bacillati</taxon>
        <taxon>Actinomycetota</taxon>
        <taxon>Actinomycetes</taxon>
        <taxon>Micrococcales</taxon>
        <taxon>Dermacoccaceae</taxon>
        <taxon>Dermacoccus</taxon>
    </lineage>
</organism>
<gene>
    <name evidence="2" type="ORF">D1832_00085</name>
</gene>